<keyword evidence="10" id="KW-1185">Reference proteome</keyword>
<name>A0ABT0QW21_9MICO</name>
<protein>
    <submittedName>
        <fullName evidence="9">AEC family transporter</fullName>
    </submittedName>
</protein>
<dbReference type="Gene3D" id="1.20.1530.20">
    <property type="match status" value="1"/>
</dbReference>
<keyword evidence="3" id="KW-0813">Transport</keyword>
<organism evidence="9 10">
    <name type="scientific">Brachybacterium equifaecis</name>
    <dbReference type="NCBI Taxonomy" id="2910770"/>
    <lineage>
        <taxon>Bacteria</taxon>
        <taxon>Bacillati</taxon>
        <taxon>Actinomycetota</taxon>
        <taxon>Actinomycetes</taxon>
        <taxon>Micrococcales</taxon>
        <taxon>Dermabacteraceae</taxon>
        <taxon>Brachybacterium</taxon>
    </lineage>
</organism>
<feature type="transmembrane region" description="Helical" evidence="8">
    <location>
        <begin position="167"/>
        <end position="191"/>
    </location>
</feature>
<dbReference type="InterPro" id="IPR004776">
    <property type="entry name" value="Mem_transp_PIN-like"/>
</dbReference>
<gene>
    <name evidence="9" type="ORF">Bequi_00420</name>
</gene>
<dbReference type="PANTHER" id="PTHR36838:SF1">
    <property type="entry name" value="SLR1864 PROTEIN"/>
    <property type="match status" value="1"/>
</dbReference>
<feature type="transmembrane region" description="Helical" evidence="8">
    <location>
        <begin position="124"/>
        <end position="146"/>
    </location>
</feature>
<dbReference type="EMBL" id="JAKNCJ010000001">
    <property type="protein sequence ID" value="MCL6421860.1"/>
    <property type="molecule type" value="Genomic_DNA"/>
</dbReference>
<evidence type="ECO:0000256" key="5">
    <source>
        <dbReference type="ARBA" id="ARBA00022692"/>
    </source>
</evidence>
<evidence type="ECO:0000256" key="8">
    <source>
        <dbReference type="SAM" id="Phobius"/>
    </source>
</evidence>
<feature type="transmembrane region" description="Helical" evidence="8">
    <location>
        <begin position="197"/>
        <end position="217"/>
    </location>
</feature>
<feature type="transmembrane region" description="Helical" evidence="8">
    <location>
        <begin position="255"/>
        <end position="275"/>
    </location>
</feature>
<feature type="transmembrane region" description="Helical" evidence="8">
    <location>
        <begin position="65"/>
        <end position="87"/>
    </location>
</feature>
<keyword evidence="6 8" id="KW-1133">Transmembrane helix</keyword>
<dbReference type="PANTHER" id="PTHR36838">
    <property type="entry name" value="AUXIN EFFLUX CARRIER FAMILY PROTEIN"/>
    <property type="match status" value="1"/>
</dbReference>
<evidence type="ECO:0000256" key="2">
    <source>
        <dbReference type="ARBA" id="ARBA00010145"/>
    </source>
</evidence>
<dbReference type="RefSeq" id="WP_249736022.1">
    <property type="nucleotide sequence ID" value="NZ_JAKNCJ010000001.1"/>
</dbReference>
<feature type="transmembrane region" description="Helical" evidence="8">
    <location>
        <begin position="34"/>
        <end position="53"/>
    </location>
</feature>
<feature type="transmembrane region" description="Helical" evidence="8">
    <location>
        <begin position="6"/>
        <end position="22"/>
    </location>
</feature>
<comment type="similarity">
    <text evidence="2">Belongs to the auxin efflux carrier (TC 2.A.69) family.</text>
</comment>
<evidence type="ECO:0000313" key="10">
    <source>
        <dbReference type="Proteomes" id="UP001203761"/>
    </source>
</evidence>
<proteinExistence type="inferred from homology"/>
<feature type="transmembrane region" description="Helical" evidence="8">
    <location>
        <begin position="94"/>
        <end position="118"/>
    </location>
</feature>
<evidence type="ECO:0000256" key="4">
    <source>
        <dbReference type="ARBA" id="ARBA00022475"/>
    </source>
</evidence>
<evidence type="ECO:0000256" key="6">
    <source>
        <dbReference type="ARBA" id="ARBA00022989"/>
    </source>
</evidence>
<sequence length="307" mass="31230">MAGVLSGFFIVWVLIGIGWAIGRTGVLGPDARFVLNRVTFLLASPALVLVSLLDSDLAQVLSVPMLVAGLSGLSVGALLLLALRLLTAERGARLVVAAISGSVVNGANMGFPIALYVLGDTSHALPVILFQQAVYTPLYLFVLHAVTTQMRPSLVGILKNVGANPTIIAAAAGIAIVLTGATVPSVILQPFQSIADMAIPAMLLAYGISLIGSAPFAKADGNRGLIAVAASAKLVVMPLVALGIGAALGLRGHDLFAVVVMAALPTAQNVFVAASRYKVGENLARDTVLVTTVGTVGTLLLASALLG</sequence>
<dbReference type="Proteomes" id="UP001203761">
    <property type="component" value="Unassembled WGS sequence"/>
</dbReference>
<keyword evidence="5 8" id="KW-0812">Transmembrane</keyword>
<accession>A0ABT0QW21</accession>
<dbReference type="InterPro" id="IPR038770">
    <property type="entry name" value="Na+/solute_symporter_sf"/>
</dbReference>
<keyword evidence="4" id="KW-1003">Cell membrane</keyword>
<keyword evidence="7 8" id="KW-0472">Membrane</keyword>
<evidence type="ECO:0000313" key="9">
    <source>
        <dbReference type="EMBL" id="MCL6421860.1"/>
    </source>
</evidence>
<feature type="transmembrane region" description="Helical" evidence="8">
    <location>
        <begin position="224"/>
        <end position="249"/>
    </location>
</feature>
<dbReference type="Pfam" id="PF03547">
    <property type="entry name" value="Mem_trans"/>
    <property type="match status" value="2"/>
</dbReference>
<comment type="caution">
    <text evidence="9">The sequence shown here is derived from an EMBL/GenBank/DDBJ whole genome shotgun (WGS) entry which is preliminary data.</text>
</comment>
<evidence type="ECO:0000256" key="7">
    <source>
        <dbReference type="ARBA" id="ARBA00023136"/>
    </source>
</evidence>
<comment type="subcellular location">
    <subcellularLocation>
        <location evidence="1">Cell membrane</location>
        <topology evidence="1">Multi-pass membrane protein</topology>
    </subcellularLocation>
</comment>
<evidence type="ECO:0000256" key="1">
    <source>
        <dbReference type="ARBA" id="ARBA00004651"/>
    </source>
</evidence>
<reference evidence="9" key="1">
    <citation type="submission" date="2022-02" db="EMBL/GenBank/DDBJ databases">
        <authorList>
            <person name="Lee M."/>
            <person name="Kim S.-J."/>
            <person name="Jung M.-Y."/>
        </authorList>
    </citation>
    <scope>NUCLEOTIDE SEQUENCE</scope>
    <source>
        <strain evidence="9">JHP9</strain>
    </source>
</reference>
<evidence type="ECO:0000256" key="3">
    <source>
        <dbReference type="ARBA" id="ARBA00022448"/>
    </source>
</evidence>
<feature type="transmembrane region" description="Helical" evidence="8">
    <location>
        <begin position="287"/>
        <end position="306"/>
    </location>
</feature>